<dbReference type="InterPro" id="IPR048868">
    <property type="entry name" value="OGG-like_put"/>
</dbReference>
<reference evidence="1 2" key="1">
    <citation type="journal article" date="2023" name="Virus Evol.">
        <title>Computational host range prediction-The good, the bad, and the ugly.</title>
        <authorList>
            <person name="Howell A.A."/>
            <person name="Versoza C.J."/>
            <person name="Pfeifer S.P."/>
        </authorList>
    </citation>
    <scope>NUCLEOTIDE SEQUENCE [LARGE SCALE GENOMIC DNA]</scope>
    <source>
        <strain evidence="1 2">1610/1b</strain>
    </source>
</reference>
<evidence type="ECO:0000313" key="1">
    <source>
        <dbReference type="EMBL" id="WYY07617.1"/>
    </source>
</evidence>
<evidence type="ECO:0000313" key="2">
    <source>
        <dbReference type="Proteomes" id="UP001479933"/>
    </source>
</evidence>
<dbReference type="EMBL" id="CP136137">
    <property type="protein sequence ID" value="WYY07617.1"/>
    <property type="molecule type" value="Genomic_DNA"/>
</dbReference>
<dbReference type="RefSeq" id="WP_066165825.1">
    <property type="nucleotide sequence ID" value="NZ_CP136137.1"/>
</dbReference>
<organism evidence="1 2">
    <name type="scientific">Gordonia hydrophobica</name>
    <dbReference type="NCBI Taxonomy" id="40516"/>
    <lineage>
        <taxon>Bacteria</taxon>
        <taxon>Bacillati</taxon>
        <taxon>Actinomycetota</taxon>
        <taxon>Actinomycetes</taxon>
        <taxon>Mycobacteriales</taxon>
        <taxon>Gordoniaceae</taxon>
        <taxon>Gordonia</taxon>
    </lineage>
</organism>
<sequence length="253" mass="28436">MDDRDADLGVPPDCVEWCRSQPYSEMVLDDVVGVDLDWWNTRLARHRIPAQVSGRSADGAQVWTGKAFIRRGDLECEVDGVELREEPEFSRLYHCAAWLTGHRLRSVPRRFVDISEPGLDDCRFAAIEQALIACQSPPGLFDAAAYRDWSGWPTAPGVGHALMSMYCWAIHGGRGDRPQLLDNDSAGSLTWHGWLVSASVSQYSVRTYIRYNALIHGWAQEAAVPAELIEMWLNREWNIRCAAASPRRDGLPL</sequence>
<proteinExistence type="predicted"/>
<protein>
    <submittedName>
        <fullName evidence="1">Uncharacterized protein</fullName>
    </submittedName>
</protein>
<accession>A0ABZ2U1Y3</accession>
<keyword evidence="2" id="KW-1185">Reference proteome</keyword>
<name>A0ABZ2U1Y3_9ACTN</name>
<dbReference type="Pfam" id="PF21790">
    <property type="entry name" value="OGG"/>
    <property type="match status" value="1"/>
</dbReference>
<dbReference type="Proteomes" id="UP001479933">
    <property type="component" value="Chromosome"/>
</dbReference>
<gene>
    <name evidence="1" type="ORF">RVF87_00570</name>
</gene>